<sequence length="42" mass="5134">MIDNTFVLSDIDIEQRKKMINIFSYQNIDDEKKHLYMDILNK</sequence>
<keyword evidence="2" id="KW-1185">Reference proteome</keyword>
<name>Q7RI16_PLAYO</name>
<protein>
    <submittedName>
        <fullName evidence="1">Uncharacterized protein</fullName>
    </submittedName>
</protein>
<comment type="caution">
    <text evidence="1">The sequence shown here is derived from an EMBL/GenBank/DDBJ whole genome shotgun (WGS) entry which is preliminary data.</text>
</comment>
<dbReference type="InParanoid" id="Q7RI16"/>
<dbReference type="Proteomes" id="UP000008553">
    <property type="component" value="Unassembled WGS sequence"/>
</dbReference>
<gene>
    <name evidence="1" type="ORF">PY03815</name>
</gene>
<reference evidence="1 2" key="1">
    <citation type="journal article" date="2002" name="Nature">
        <title>Genome sequence and comparative analysis of the model rodent malaria parasite Plasmodium yoelii yoelii.</title>
        <authorList>
            <person name="Carlton J.M."/>
            <person name="Angiuoli S.V."/>
            <person name="Suh B.B."/>
            <person name="Kooij T.W."/>
            <person name="Pertea M."/>
            <person name="Silva J.C."/>
            <person name="Ermolaeva M.D."/>
            <person name="Allen J.E."/>
            <person name="Selengut J.D."/>
            <person name="Koo H.L."/>
            <person name="Peterson J.D."/>
            <person name="Pop M."/>
            <person name="Kosack D.S."/>
            <person name="Shumway M.F."/>
            <person name="Bidwell S.L."/>
            <person name="Shallom S.J."/>
            <person name="van Aken S.E."/>
            <person name="Riedmuller S.B."/>
            <person name="Feldblyum T.V."/>
            <person name="Cho J.K."/>
            <person name="Quackenbush J."/>
            <person name="Sedegah M."/>
            <person name="Shoaibi A."/>
            <person name="Cummings L.M."/>
            <person name="Florens L."/>
            <person name="Yates J.R."/>
            <person name="Raine J.D."/>
            <person name="Sinden R.E."/>
            <person name="Harris M.A."/>
            <person name="Cunningham D.A."/>
            <person name="Preiser P.R."/>
            <person name="Bergman L.W."/>
            <person name="Vaidya A.B."/>
            <person name="van Lin L.H."/>
            <person name="Janse C.J."/>
            <person name="Waters A.P."/>
            <person name="Smith H.O."/>
            <person name="White O.R."/>
            <person name="Salzberg S.L."/>
            <person name="Venter J.C."/>
            <person name="Fraser C.M."/>
            <person name="Hoffman S.L."/>
            <person name="Gardner M.J."/>
            <person name="Carucci D.J."/>
        </authorList>
    </citation>
    <scope>NUCLEOTIDE SEQUENCE [LARGE SCALE GENOMIC DNA]</scope>
    <source>
        <strain evidence="1 2">17XNL</strain>
    </source>
</reference>
<dbReference type="PaxDb" id="73239-Q7RI16"/>
<evidence type="ECO:0000313" key="1">
    <source>
        <dbReference type="EMBL" id="EAA15586.1"/>
    </source>
</evidence>
<organism evidence="1 2">
    <name type="scientific">Plasmodium yoelii yoelii</name>
    <dbReference type="NCBI Taxonomy" id="73239"/>
    <lineage>
        <taxon>Eukaryota</taxon>
        <taxon>Sar</taxon>
        <taxon>Alveolata</taxon>
        <taxon>Apicomplexa</taxon>
        <taxon>Aconoidasida</taxon>
        <taxon>Haemosporida</taxon>
        <taxon>Plasmodiidae</taxon>
        <taxon>Plasmodium</taxon>
        <taxon>Plasmodium (Vinckeia)</taxon>
    </lineage>
</organism>
<dbReference type="AlphaFoldDB" id="Q7RI16"/>
<accession>Q7RI16</accession>
<evidence type="ECO:0000313" key="2">
    <source>
        <dbReference type="Proteomes" id="UP000008553"/>
    </source>
</evidence>
<proteinExistence type="predicted"/>
<dbReference type="EMBL" id="AABL01001126">
    <property type="protein sequence ID" value="EAA15586.1"/>
    <property type="molecule type" value="Genomic_DNA"/>
</dbReference>